<reference evidence="2 3" key="1">
    <citation type="submission" date="2024-08" db="EMBL/GenBank/DDBJ databases">
        <title>Genome mining of Saccharopolyspora cebuensis PGLac3 from Nigerian medicinal plant.</title>
        <authorList>
            <person name="Ezeobiora C.E."/>
            <person name="Igbokwe N.H."/>
            <person name="Amin D.H."/>
            <person name="Mendie U.E."/>
        </authorList>
    </citation>
    <scope>NUCLEOTIDE SEQUENCE [LARGE SCALE GENOMIC DNA]</scope>
    <source>
        <strain evidence="2 3">PGLac3</strain>
    </source>
</reference>
<sequence>MVVQQPERFRRRGGGGLTTPRTTLRVLAVMFLPWQAAKFLHKPAVGRDPRGRLLDRLAFWRAAVGLAVVVFASHEHQTVREVLGNVRDKTEQTGQYALIGLPAVFLVLLLVTRSAHRRRLLARLPRLLRRALIGFASIWSPIVWFAVFVGFFTLVEGWTDADSLLRLVVFLGGVAVAIFWALWTSVFVTCTLYWAARTSIWLSELHPLLAPVASVGLVLVVSGLEIHGGDTKGLPYWLWLGLNLCGLVSTLVLAFFEYRHLRSSGYRFRDGPTRLPARRPV</sequence>
<keyword evidence="3" id="KW-1185">Reference proteome</keyword>
<accession>A0ABV4CET8</accession>
<keyword evidence="1" id="KW-0472">Membrane</keyword>
<feature type="transmembrane region" description="Helical" evidence="1">
    <location>
        <begin position="236"/>
        <end position="256"/>
    </location>
</feature>
<name>A0ABV4CET8_9PSEU</name>
<feature type="transmembrane region" description="Helical" evidence="1">
    <location>
        <begin position="94"/>
        <end position="111"/>
    </location>
</feature>
<proteinExistence type="predicted"/>
<evidence type="ECO:0008006" key="4">
    <source>
        <dbReference type="Google" id="ProtNLM"/>
    </source>
</evidence>
<feature type="transmembrane region" description="Helical" evidence="1">
    <location>
        <begin position="57"/>
        <end position="74"/>
    </location>
</feature>
<organism evidence="2 3">
    <name type="scientific">Saccharopolyspora cebuensis</name>
    <dbReference type="NCBI Taxonomy" id="418759"/>
    <lineage>
        <taxon>Bacteria</taxon>
        <taxon>Bacillati</taxon>
        <taxon>Actinomycetota</taxon>
        <taxon>Actinomycetes</taxon>
        <taxon>Pseudonocardiales</taxon>
        <taxon>Pseudonocardiaceae</taxon>
        <taxon>Saccharopolyspora</taxon>
    </lineage>
</organism>
<feature type="transmembrane region" description="Helical" evidence="1">
    <location>
        <begin position="132"/>
        <end position="155"/>
    </location>
</feature>
<feature type="transmembrane region" description="Helical" evidence="1">
    <location>
        <begin position="167"/>
        <end position="196"/>
    </location>
</feature>
<gene>
    <name evidence="2" type="ORF">AB8O55_09100</name>
</gene>
<evidence type="ECO:0000313" key="3">
    <source>
        <dbReference type="Proteomes" id="UP001564626"/>
    </source>
</evidence>
<evidence type="ECO:0000313" key="2">
    <source>
        <dbReference type="EMBL" id="MEY8039553.1"/>
    </source>
</evidence>
<dbReference type="Proteomes" id="UP001564626">
    <property type="component" value="Unassembled WGS sequence"/>
</dbReference>
<evidence type="ECO:0000256" key="1">
    <source>
        <dbReference type="SAM" id="Phobius"/>
    </source>
</evidence>
<keyword evidence="1" id="KW-0812">Transmembrane</keyword>
<keyword evidence="1" id="KW-1133">Transmembrane helix</keyword>
<feature type="transmembrane region" description="Helical" evidence="1">
    <location>
        <begin position="208"/>
        <end position="224"/>
    </location>
</feature>
<dbReference type="EMBL" id="JBGEHV010000012">
    <property type="protein sequence ID" value="MEY8039553.1"/>
    <property type="molecule type" value="Genomic_DNA"/>
</dbReference>
<dbReference type="RefSeq" id="WP_369774704.1">
    <property type="nucleotide sequence ID" value="NZ_JBGEHV010000012.1"/>
</dbReference>
<protein>
    <recommendedName>
        <fullName evidence="4">Acyltransferase family protein</fullName>
    </recommendedName>
</protein>
<comment type="caution">
    <text evidence="2">The sequence shown here is derived from an EMBL/GenBank/DDBJ whole genome shotgun (WGS) entry which is preliminary data.</text>
</comment>